<dbReference type="SMART" id="SM01340">
    <property type="entry name" value="DNA_mis_repair"/>
    <property type="match status" value="1"/>
</dbReference>
<dbReference type="GO" id="GO:0016887">
    <property type="term" value="F:ATP hydrolysis activity"/>
    <property type="evidence" value="ECO:0007669"/>
    <property type="project" value="InterPro"/>
</dbReference>
<comment type="similarity">
    <text evidence="1">Belongs to the DNA mismatch repair MutL/HexB family.</text>
</comment>
<keyword evidence="2" id="KW-0227">DNA damage</keyword>
<feature type="compositionally biased region" description="Acidic residues" evidence="3">
    <location>
        <begin position="560"/>
        <end position="579"/>
    </location>
</feature>
<dbReference type="AlphaFoldDB" id="A0A6A7C3R0"/>
<feature type="compositionally biased region" description="Polar residues" evidence="3">
    <location>
        <begin position="400"/>
        <end position="460"/>
    </location>
</feature>
<accession>A0A6A7C3R0</accession>
<feature type="compositionally biased region" description="Acidic residues" evidence="3">
    <location>
        <begin position="597"/>
        <end position="646"/>
    </location>
</feature>
<gene>
    <name evidence="6" type="ORF">K470DRAFT_200545</name>
</gene>
<evidence type="ECO:0000259" key="4">
    <source>
        <dbReference type="SMART" id="SM00853"/>
    </source>
</evidence>
<dbReference type="OrthoDB" id="10263226at2759"/>
<evidence type="ECO:0000259" key="5">
    <source>
        <dbReference type="SMART" id="SM01340"/>
    </source>
</evidence>
<dbReference type="InterPro" id="IPR042121">
    <property type="entry name" value="MutL_C_regsub"/>
</dbReference>
<dbReference type="InterPro" id="IPR042120">
    <property type="entry name" value="MutL_C_dimsub"/>
</dbReference>
<dbReference type="InterPro" id="IPR037198">
    <property type="entry name" value="MutL_C_sf"/>
</dbReference>
<dbReference type="Gene3D" id="3.30.1540.20">
    <property type="entry name" value="MutL, C-terminal domain, dimerisation subdomain"/>
    <property type="match status" value="1"/>
</dbReference>
<dbReference type="PROSITE" id="PS00058">
    <property type="entry name" value="DNA_MISMATCH_REPAIR_1"/>
    <property type="match status" value="1"/>
</dbReference>
<dbReference type="NCBIfam" id="TIGR00585">
    <property type="entry name" value="mutl"/>
    <property type="match status" value="1"/>
</dbReference>
<dbReference type="FunFam" id="3.30.230.10:FF:000120">
    <property type="entry name" value="Mismatch repair endonuclease PMS2"/>
    <property type="match status" value="1"/>
</dbReference>
<evidence type="ECO:0000256" key="2">
    <source>
        <dbReference type="ARBA" id="ARBA00022763"/>
    </source>
</evidence>
<feature type="domain" description="MutL C-terminal dimerisation" evidence="4">
    <location>
        <begin position="737"/>
        <end position="896"/>
    </location>
</feature>
<dbReference type="SUPFAM" id="SSF118116">
    <property type="entry name" value="DNA mismatch repair protein MutL"/>
    <property type="match status" value="1"/>
</dbReference>
<dbReference type="SUPFAM" id="SSF54211">
    <property type="entry name" value="Ribosomal protein S5 domain 2-like"/>
    <property type="match status" value="1"/>
</dbReference>
<dbReference type="Gene3D" id="3.30.230.10">
    <property type="match status" value="1"/>
</dbReference>
<dbReference type="Gene3D" id="3.30.1370.100">
    <property type="entry name" value="MutL, C-terminal domain, regulatory subdomain"/>
    <property type="match status" value="1"/>
</dbReference>
<feature type="region of interest" description="Disordered" evidence="3">
    <location>
        <begin position="395"/>
        <end position="678"/>
    </location>
</feature>
<reference evidence="6" key="1">
    <citation type="journal article" date="2020" name="Stud. Mycol.">
        <title>101 Dothideomycetes genomes: a test case for predicting lifestyles and emergence of pathogens.</title>
        <authorList>
            <person name="Haridas S."/>
            <person name="Albert R."/>
            <person name="Binder M."/>
            <person name="Bloem J."/>
            <person name="Labutti K."/>
            <person name="Salamov A."/>
            <person name="Andreopoulos B."/>
            <person name="Baker S."/>
            <person name="Barry K."/>
            <person name="Bills G."/>
            <person name="Bluhm B."/>
            <person name="Cannon C."/>
            <person name="Castanera R."/>
            <person name="Culley D."/>
            <person name="Daum C."/>
            <person name="Ezra D."/>
            <person name="Gonzalez J."/>
            <person name="Henrissat B."/>
            <person name="Kuo A."/>
            <person name="Liang C."/>
            <person name="Lipzen A."/>
            <person name="Lutzoni F."/>
            <person name="Magnuson J."/>
            <person name="Mondo S."/>
            <person name="Nolan M."/>
            <person name="Ohm R."/>
            <person name="Pangilinan J."/>
            <person name="Park H.-J."/>
            <person name="Ramirez L."/>
            <person name="Alfaro M."/>
            <person name="Sun H."/>
            <person name="Tritt A."/>
            <person name="Yoshinaga Y."/>
            <person name="Zwiers L.-H."/>
            <person name="Turgeon B."/>
            <person name="Goodwin S."/>
            <person name="Spatafora J."/>
            <person name="Crous P."/>
            <person name="Grigoriev I."/>
        </authorList>
    </citation>
    <scope>NUCLEOTIDE SEQUENCE</scope>
    <source>
        <strain evidence="6">CBS 480.64</strain>
    </source>
</reference>
<dbReference type="InterPro" id="IPR014790">
    <property type="entry name" value="MutL_C"/>
</dbReference>
<dbReference type="SMART" id="SM00853">
    <property type="entry name" value="MutL_C"/>
    <property type="match status" value="1"/>
</dbReference>
<dbReference type="CDD" id="cd16926">
    <property type="entry name" value="HATPase_MutL-MLH-PMS-like"/>
    <property type="match status" value="1"/>
</dbReference>
<dbReference type="InterPro" id="IPR002099">
    <property type="entry name" value="MutL/Mlh/PMS"/>
</dbReference>
<dbReference type="Pfam" id="PF01119">
    <property type="entry name" value="DNA_mis_repair"/>
    <property type="match status" value="1"/>
</dbReference>
<dbReference type="PANTHER" id="PTHR10073:SF52">
    <property type="entry name" value="MISMATCH REPAIR ENDONUCLEASE PMS2"/>
    <property type="match status" value="1"/>
</dbReference>
<dbReference type="Proteomes" id="UP000799421">
    <property type="component" value="Unassembled WGS sequence"/>
</dbReference>
<dbReference type="InterPro" id="IPR020568">
    <property type="entry name" value="Ribosomal_Su5_D2-typ_SF"/>
</dbReference>
<dbReference type="GO" id="GO:0032389">
    <property type="term" value="C:MutLalpha complex"/>
    <property type="evidence" value="ECO:0007669"/>
    <property type="project" value="TreeGrafter"/>
</dbReference>
<dbReference type="GO" id="GO:0006298">
    <property type="term" value="P:mismatch repair"/>
    <property type="evidence" value="ECO:0007669"/>
    <property type="project" value="InterPro"/>
</dbReference>
<feature type="compositionally biased region" description="Polar residues" evidence="3">
    <location>
        <begin position="506"/>
        <end position="527"/>
    </location>
</feature>
<organism evidence="6 7">
    <name type="scientific">Piedraia hortae CBS 480.64</name>
    <dbReference type="NCBI Taxonomy" id="1314780"/>
    <lineage>
        <taxon>Eukaryota</taxon>
        <taxon>Fungi</taxon>
        <taxon>Dikarya</taxon>
        <taxon>Ascomycota</taxon>
        <taxon>Pezizomycotina</taxon>
        <taxon>Dothideomycetes</taxon>
        <taxon>Dothideomycetidae</taxon>
        <taxon>Capnodiales</taxon>
        <taxon>Piedraiaceae</taxon>
        <taxon>Piedraia</taxon>
    </lineage>
</organism>
<evidence type="ECO:0000256" key="1">
    <source>
        <dbReference type="ARBA" id="ARBA00006082"/>
    </source>
</evidence>
<dbReference type="InterPro" id="IPR013507">
    <property type="entry name" value="DNA_mismatch_S5_2-like"/>
</dbReference>
<sequence>MAAIKAIESRSVHQIQSGQVIVDLQSVVKELVENSLDAGATRIDIRFKNQGLDSIEVQDNGKGIAPADYEGVALKHWTSKLQNYNDLNTLETFGFRGEALSSLCALSKLYVITARAEDGAVGKRLEYDISGKLKNTSVIAAQKGTTVVVESLFHNLPVRRKELEKNCKREYGKALNLLYAYACVAVNIRFTLSNQMPKGNKTVVISTKGNETVRDNIANVFGAKVLPTLIKLDLQLEMTPSGSTSILKRSKSDGSTKVEVQGHISKPIFGQGRQAPDRQMFFVNSRPCQLPQVSKAFNQVYKSFNVTQTPFIFANLIMDTNAYDVNVSPDKRTIMLHDQVELLEGLKASLTELFEQTDQTVPQSTSMSQKSLPRFCPLAVTSSALMDDDQTLSEPVVISDPNSSPKLPLRSASSKPVPSNKSVNLPVSTQPPSTNLTVPTQSPSTNLPISTQPPSSNLPIPTQPPSHPQSSPSHPPQWQTTSPGSQRIDPPGPIANAFDRMRPKRSQVQTAEISIGDVTTTTPIGSSNKRRRIHEPVNRDAIAAFSSSPPSGLGRFAEVGDQDMDAVEREGEEAEEGDEPTSAGSKVTKLAVQISDGEGEEAEADDSAEDEQDDDEEEQYDDEADDDEAERDEQYDDEDEQDDDVAEQGASESDHEIAPHPIPLPKPPIYKSDPLTNKSHPTLSLHQTLTTSLAAITQLFSILPHASNPSSKPTNISDRTLSEPLTIHKSDFARMRIVGQFNRGFILALLSTLPSSTSSSSSHPESSTLFIIDQHAADEKFNYERLCKLPMTMQRLVRPIRLELTASQVEVVRMFRRVLGTSGFEIECREGGGGCNTTPPKFLLHTLPVSGNTTFNITDLEELLHTLFEGGGSLERKHTLCAMRACRSSVMVGRPLKFREMERIVKNLGNMEKPWSCPHGRPTMRHLISLGGLGW</sequence>
<dbReference type="InterPro" id="IPR036890">
    <property type="entry name" value="HATPase_C_sf"/>
</dbReference>
<dbReference type="GO" id="GO:0140664">
    <property type="term" value="F:ATP-dependent DNA damage sensor activity"/>
    <property type="evidence" value="ECO:0007669"/>
    <property type="project" value="InterPro"/>
</dbReference>
<dbReference type="GO" id="GO:0005524">
    <property type="term" value="F:ATP binding"/>
    <property type="evidence" value="ECO:0007669"/>
    <property type="project" value="InterPro"/>
</dbReference>
<feature type="compositionally biased region" description="Low complexity" evidence="3">
    <location>
        <begin position="468"/>
        <end position="483"/>
    </location>
</feature>
<feature type="non-terminal residue" evidence="6">
    <location>
        <position position="935"/>
    </location>
</feature>
<dbReference type="PANTHER" id="PTHR10073">
    <property type="entry name" value="DNA MISMATCH REPAIR PROTEIN MLH, PMS, MUTL"/>
    <property type="match status" value="1"/>
</dbReference>
<dbReference type="CDD" id="cd03484">
    <property type="entry name" value="MutL_Trans_hPMS_2_like"/>
    <property type="match status" value="1"/>
</dbReference>
<evidence type="ECO:0000313" key="7">
    <source>
        <dbReference type="Proteomes" id="UP000799421"/>
    </source>
</evidence>
<dbReference type="InterPro" id="IPR014721">
    <property type="entry name" value="Ribsml_uS5_D2-typ_fold_subgr"/>
</dbReference>
<dbReference type="FunFam" id="3.30.565.10:FF:000014">
    <property type="entry name" value="Mismatch repair endonuclease pms1, putative"/>
    <property type="match status" value="1"/>
</dbReference>
<dbReference type="InterPro" id="IPR038973">
    <property type="entry name" value="MutL/Mlh/Pms-like"/>
</dbReference>
<dbReference type="Gene3D" id="3.30.565.10">
    <property type="entry name" value="Histidine kinase-like ATPase, C-terminal domain"/>
    <property type="match status" value="1"/>
</dbReference>
<dbReference type="Pfam" id="PF13589">
    <property type="entry name" value="HATPase_c_3"/>
    <property type="match status" value="1"/>
</dbReference>
<dbReference type="Pfam" id="PF08676">
    <property type="entry name" value="MutL_C"/>
    <property type="match status" value="1"/>
</dbReference>
<evidence type="ECO:0000313" key="6">
    <source>
        <dbReference type="EMBL" id="KAF2861669.1"/>
    </source>
</evidence>
<dbReference type="GO" id="GO:0061982">
    <property type="term" value="P:meiosis I cell cycle process"/>
    <property type="evidence" value="ECO:0007669"/>
    <property type="project" value="UniProtKB-ARBA"/>
</dbReference>
<name>A0A6A7C3R0_9PEZI</name>
<evidence type="ECO:0000256" key="3">
    <source>
        <dbReference type="SAM" id="MobiDB-lite"/>
    </source>
</evidence>
<dbReference type="GO" id="GO:0030983">
    <property type="term" value="F:mismatched DNA binding"/>
    <property type="evidence" value="ECO:0007669"/>
    <property type="project" value="InterPro"/>
</dbReference>
<feature type="domain" description="DNA mismatch repair protein S5" evidence="5">
    <location>
        <begin position="217"/>
        <end position="355"/>
    </location>
</feature>
<dbReference type="InterPro" id="IPR014762">
    <property type="entry name" value="DNA_mismatch_repair_CS"/>
</dbReference>
<dbReference type="SUPFAM" id="SSF55874">
    <property type="entry name" value="ATPase domain of HSP90 chaperone/DNA topoisomerase II/histidine kinase"/>
    <property type="match status" value="1"/>
</dbReference>
<proteinExistence type="inferred from homology"/>
<protein>
    <submittedName>
        <fullName evidence="6">DNA mismatch repair protein MutL</fullName>
    </submittedName>
</protein>
<dbReference type="EMBL" id="MU005971">
    <property type="protein sequence ID" value="KAF2861669.1"/>
    <property type="molecule type" value="Genomic_DNA"/>
</dbReference>
<keyword evidence="7" id="KW-1185">Reference proteome</keyword>